<dbReference type="GO" id="GO:0045454">
    <property type="term" value="P:cell redox homeostasis"/>
    <property type="evidence" value="ECO:0007669"/>
    <property type="project" value="TreeGrafter"/>
</dbReference>
<dbReference type="PANTHER" id="PTHR33930">
    <property type="entry name" value="ALKYL HYDROPEROXIDE REDUCTASE AHPD"/>
    <property type="match status" value="1"/>
</dbReference>
<keyword evidence="2 6" id="KW-0049">Antioxidant</keyword>
<comment type="function">
    <text evidence="6">Antioxidant protein with alkyl hydroperoxidase activity. Required for the reduction of the AhpC active site cysteine residues and for the regeneration of the AhpC enzyme activity.</text>
</comment>
<keyword evidence="4 6" id="KW-1015">Disulfide bond</keyword>
<protein>
    <recommendedName>
        <fullName evidence="6">Alkyl hydroperoxide reductase AhpD</fullName>
        <ecNumber evidence="6">1.11.1.28</ecNumber>
    </recommendedName>
    <alternativeName>
        <fullName evidence="6">Alkylhydroperoxidase AhpD</fullName>
    </alternativeName>
</protein>
<dbReference type="PANTHER" id="PTHR33930:SF7">
    <property type="entry name" value="ALKYL HYDROPEROXIDE REDUCTASE AHPD"/>
    <property type="match status" value="1"/>
</dbReference>
<keyword evidence="5 6" id="KW-0676">Redox-active center</keyword>
<dbReference type="EMBL" id="CP036271">
    <property type="protein sequence ID" value="QDT53810.1"/>
    <property type="molecule type" value="Genomic_DNA"/>
</dbReference>
<dbReference type="InterPro" id="IPR004675">
    <property type="entry name" value="AhpD_core"/>
</dbReference>
<feature type="active site" description="Proton donor" evidence="6">
    <location>
        <position position="132"/>
    </location>
</feature>
<evidence type="ECO:0000256" key="3">
    <source>
        <dbReference type="ARBA" id="ARBA00023002"/>
    </source>
</evidence>
<dbReference type="NCBIfam" id="TIGR00778">
    <property type="entry name" value="ahpD_dom"/>
    <property type="match status" value="1"/>
</dbReference>
<proteinExistence type="inferred from homology"/>
<dbReference type="InterPro" id="IPR004674">
    <property type="entry name" value="AhpD"/>
</dbReference>
<dbReference type="GO" id="GO:0051920">
    <property type="term" value="F:peroxiredoxin activity"/>
    <property type="evidence" value="ECO:0007669"/>
    <property type="project" value="InterPro"/>
</dbReference>
<reference evidence="8 9" key="1">
    <citation type="submission" date="2019-02" db="EMBL/GenBank/DDBJ databases">
        <title>Deep-cultivation of Planctomycetes and their phenomic and genomic characterization uncovers novel biology.</title>
        <authorList>
            <person name="Wiegand S."/>
            <person name="Jogler M."/>
            <person name="Boedeker C."/>
            <person name="Pinto D."/>
            <person name="Vollmers J."/>
            <person name="Rivas-Marin E."/>
            <person name="Kohn T."/>
            <person name="Peeters S.H."/>
            <person name="Heuer A."/>
            <person name="Rast P."/>
            <person name="Oberbeckmann S."/>
            <person name="Bunk B."/>
            <person name="Jeske O."/>
            <person name="Meyerdierks A."/>
            <person name="Storesund J.E."/>
            <person name="Kallscheuer N."/>
            <person name="Luecker S."/>
            <person name="Lage O.M."/>
            <person name="Pohl T."/>
            <person name="Merkel B.J."/>
            <person name="Hornburger P."/>
            <person name="Mueller R.-W."/>
            <person name="Bruemmer F."/>
            <person name="Labrenz M."/>
            <person name="Spormann A.M."/>
            <person name="Op den Camp H."/>
            <person name="Overmann J."/>
            <person name="Amann R."/>
            <person name="Jetten M.S.M."/>
            <person name="Mascher T."/>
            <person name="Medema M.H."/>
            <person name="Devos D.P."/>
            <person name="Kaster A.-K."/>
            <person name="Ovreas L."/>
            <person name="Rohde M."/>
            <person name="Galperin M.Y."/>
            <person name="Jogler C."/>
        </authorList>
    </citation>
    <scope>NUCLEOTIDE SEQUENCE [LARGE SCALE GENOMIC DNA]</scope>
    <source>
        <strain evidence="8 9">Pan44</strain>
    </source>
</reference>
<dbReference type="InterPro" id="IPR003779">
    <property type="entry name" value="CMD-like"/>
</dbReference>
<feature type="active site" description="Cysteine sulfenic acid (-SOH) intermediate" evidence="6">
    <location>
        <position position="135"/>
    </location>
</feature>
<evidence type="ECO:0000256" key="4">
    <source>
        <dbReference type="ARBA" id="ARBA00023157"/>
    </source>
</evidence>
<feature type="disulfide bond" evidence="6">
    <location>
        <begin position="132"/>
        <end position="135"/>
    </location>
</feature>
<comment type="catalytic activity">
    <reaction evidence="6">
        <text>N(6)-[(R)-dihydrolipoyl]-L-lysyl-[lipoyl-carrier protein] + a hydroperoxide = N(6)-[(R)-lipoyl]-L-lysyl-[lipoyl-carrier protein] + an alcohol + H2O</text>
        <dbReference type="Rhea" id="RHEA:62636"/>
        <dbReference type="Rhea" id="RHEA-COMP:10502"/>
        <dbReference type="Rhea" id="RHEA-COMP:16355"/>
        <dbReference type="ChEBI" id="CHEBI:15377"/>
        <dbReference type="ChEBI" id="CHEBI:30879"/>
        <dbReference type="ChEBI" id="CHEBI:35924"/>
        <dbReference type="ChEBI" id="CHEBI:83099"/>
        <dbReference type="ChEBI" id="CHEBI:83100"/>
        <dbReference type="EC" id="1.11.1.28"/>
    </reaction>
</comment>
<dbReference type="OrthoDB" id="9801997at2"/>
<evidence type="ECO:0000256" key="2">
    <source>
        <dbReference type="ARBA" id="ARBA00022862"/>
    </source>
</evidence>
<evidence type="ECO:0000259" key="7">
    <source>
        <dbReference type="Pfam" id="PF02627"/>
    </source>
</evidence>
<dbReference type="GO" id="GO:0006979">
    <property type="term" value="P:response to oxidative stress"/>
    <property type="evidence" value="ECO:0007669"/>
    <property type="project" value="InterPro"/>
</dbReference>
<organism evidence="8 9">
    <name type="scientific">Caulifigura coniformis</name>
    <dbReference type="NCBI Taxonomy" id="2527983"/>
    <lineage>
        <taxon>Bacteria</taxon>
        <taxon>Pseudomonadati</taxon>
        <taxon>Planctomycetota</taxon>
        <taxon>Planctomycetia</taxon>
        <taxon>Planctomycetales</taxon>
        <taxon>Planctomycetaceae</taxon>
        <taxon>Caulifigura</taxon>
    </lineage>
</organism>
<gene>
    <name evidence="6 8" type="primary">ahpD</name>
    <name evidence="8" type="ORF">Pan44_18340</name>
</gene>
<dbReference type="Pfam" id="PF02627">
    <property type="entry name" value="CMD"/>
    <property type="match status" value="1"/>
</dbReference>
<dbReference type="GO" id="GO:0015036">
    <property type="term" value="F:disulfide oxidoreductase activity"/>
    <property type="evidence" value="ECO:0007669"/>
    <property type="project" value="TreeGrafter"/>
</dbReference>
<sequence>MPTLDELKSLLNDDTKDLRLNLGSVLDSGDLEPQERYAIALCSAVFLKETELAEALIQQAGTTLSPEAIADAKGAAAIMGMNTVFYRFRHMIGKESYTQRPAGLRMSRMSKPAVSKKLFEMCSMACAVLAGCEMCIRAHENSLLHEDVTEDRVQQVVRIAAVVQGFVVAVAAARVGA</sequence>
<dbReference type="KEGG" id="ccos:Pan44_18340"/>
<dbReference type="Proteomes" id="UP000315700">
    <property type="component" value="Chromosome"/>
</dbReference>
<keyword evidence="1 6" id="KW-0575">Peroxidase</keyword>
<evidence type="ECO:0000256" key="5">
    <source>
        <dbReference type="ARBA" id="ARBA00023284"/>
    </source>
</evidence>
<evidence type="ECO:0000313" key="8">
    <source>
        <dbReference type="EMBL" id="QDT53810.1"/>
    </source>
</evidence>
<feature type="disulfide bond" description="Interchain (with AhpC); in linked form" evidence="6">
    <location>
        <position position="135"/>
    </location>
</feature>
<keyword evidence="9" id="KW-1185">Reference proteome</keyword>
<accession>A0A517SCE7</accession>
<comment type="similarity">
    <text evidence="6">Belongs to the AhpD family.</text>
</comment>
<dbReference type="InterPro" id="IPR029032">
    <property type="entry name" value="AhpD-like"/>
</dbReference>
<feature type="domain" description="Carboxymuconolactone decarboxylase-like" evidence="7">
    <location>
        <begin position="99"/>
        <end position="175"/>
    </location>
</feature>
<evidence type="ECO:0000256" key="1">
    <source>
        <dbReference type="ARBA" id="ARBA00022559"/>
    </source>
</evidence>
<dbReference type="AlphaFoldDB" id="A0A517SCE7"/>
<dbReference type="RefSeq" id="WP_145029319.1">
    <property type="nucleotide sequence ID" value="NZ_CP036271.1"/>
</dbReference>
<dbReference type="InParanoid" id="A0A517SCE7"/>
<dbReference type="EC" id="1.11.1.28" evidence="6"/>
<dbReference type="GO" id="GO:0032843">
    <property type="term" value="F:hydroperoxide reductase activity"/>
    <property type="evidence" value="ECO:0007669"/>
    <property type="project" value="InterPro"/>
</dbReference>
<name>A0A517SCE7_9PLAN</name>
<keyword evidence="3 6" id="KW-0560">Oxidoreductase</keyword>
<dbReference type="Gene3D" id="1.20.1290.10">
    <property type="entry name" value="AhpD-like"/>
    <property type="match status" value="1"/>
</dbReference>
<evidence type="ECO:0000256" key="6">
    <source>
        <dbReference type="HAMAP-Rule" id="MF_01676"/>
    </source>
</evidence>
<dbReference type="HAMAP" id="MF_01676">
    <property type="entry name" value="AhpD"/>
    <property type="match status" value="1"/>
</dbReference>
<evidence type="ECO:0000313" key="9">
    <source>
        <dbReference type="Proteomes" id="UP000315700"/>
    </source>
</evidence>
<dbReference type="SUPFAM" id="SSF69118">
    <property type="entry name" value="AhpD-like"/>
    <property type="match status" value="1"/>
</dbReference>